<dbReference type="GO" id="GO:0046872">
    <property type="term" value="F:metal ion binding"/>
    <property type="evidence" value="ECO:0007669"/>
    <property type="project" value="TreeGrafter"/>
</dbReference>
<dbReference type="GO" id="GO:0051082">
    <property type="term" value="F:unfolded protein binding"/>
    <property type="evidence" value="ECO:0007669"/>
    <property type="project" value="TreeGrafter"/>
</dbReference>
<dbReference type="InterPro" id="IPR037124">
    <property type="entry name" value="Chaperonin_GroES_sf"/>
</dbReference>
<evidence type="ECO:0000313" key="5">
    <source>
        <dbReference type="Proteomes" id="UP000664859"/>
    </source>
</evidence>
<organism evidence="4 5">
    <name type="scientific">Tribonema minus</name>
    <dbReference type="NCBI Taxonomy" id="303371"/>
    <lineage>
        <taxon>Eukaryota</taxon>
        <taxon>Sar</taxon>
        <taxon>Stramenopiles</taxon>
        <taxon>Ochrophyta</taxon>
        <taxon>PX clade</taxon>
        <taxon>Xanthophyceae</taxon>
        <taxon>Tribonematales</taxon>
        <taxon>Tribonemataceae</taxon>
        <taxon>Tribonema</taxon>
    </lineage>
</organism>
<evidence type="ECO:0000313" key="4">
    <source>
        <dbReference type="EMBL" id="KAG5176770.1"/>
    </source>
</evidence>
<evidence type="ECO:0000256" key="1">
    <source>
        <dbReference type="ARBA" id="ARBA00006975"/>
    </source>
</evidence>
<dbReference type="GO" id="GO:0005739">
    <property type="term" value="C:mitochondrion"/>
    <property type="evidence" value="ECO:0007669"/>
    <property type="project" value="UniProtKB-ARBA"/>
</dbReference>
<dbReference type="InterPro" id="IPR018369">
    <property type="entry name" value="Chaprnonin_Cpn10_CS"/>
</dbReference>
<evidence type="ECO:0000256" key="3">
    <source>
        <dbReference type="RuleBase" id="RU003479"/>
    </source>
</evidence>
<keyword evidence="2 3" id="KW-0143">Chaperone</keyword>
<reference evidence="4" key="1">
    <citation type="submission" date="2021-02" db="EMBL/GenBank/DDBJ databases">
        <title>First Annotated Genome of the Yellow-green Alga Tribonema minus.</title>
        <authorList>
            <person name="Mahan K.M."/>
        </authorList>
    </citation>
    <scope>NUCLEOTIDE SEQUENCE</scope>
    <source>
        <strain evidence="4">UTEX B ZZ1240</strain>
    </source>
</reference>
<dbReference type="CDD" id="cd00320">
    <property type="entry name" value="cpn10"/>
    <property type="match status" value="1"/>
</dbReference>
<comment type="caution">
    <text evidence="4">The sequence shown here is derived from an EMBL/GenBank/DDBJ whole genome shotgun (WGS) entry which is preliminary data.</text>
</comment>
<dbReference type="PROSITE" id="PS00681">
    <property type="entry name" value="CHAPERONINS_CPN10"/>
    <property type="match status" value="1"/>
</dbReference>
<dbReference type="SUPFAM" id="SSF50129">
    <property type="entry name" value="GroES-like"/>
    <property type="match status" value="1"/>
</dbReference>
<dbReference type="Gene3D" id="2.30.33.40">
    <property type="entry name" value="GroES chaperonin"/>
    <property type="match status" value="1"/>
</dbReference>
<gene>
    <name evidence="4" type="ORF">JKP88DRAFT_227423</name>
</gene>
<dbReference type="OrthoDB" id="184876at2759"/>
<dbReference type="InterPro" id="IPR020818">
    <property type="entry name" value="Chaperonin_GroES"/>
</dbReference>
<dbReference type="Pfam" id="PF00166">
    <property type="entry name" value="Cpn10"/>
    <property type="match status" value="1"/>
</dbReference>
<evidence type="ECO:0000256" key="2">
    <source>
        <dbReference type="ARBA" id="ARBA00023186"/>
    </source>
</evidence>
<dbReference type="PRINTS" id="PR00297">
    <property type="entry name" value="CHAPERONIN10"/>
</dbReference>
<keyword evidence="4" id="KW-0346">Stress response</keyword>
<dbReference type="GO" id="GO:0044183">
    <property type="term" value="F:protein folding chaperone"/>
    <property type="evidence" value="ECO:0007669"/>
    <property type="project" value="InterPro"/>
</dbReference>
<proteinExistence type="inferred from homology"/>
<sequence length="100" mass="10685">MSGLRKLIPLADRILVKRIVPKAQTAGGVFLPETKMAKLNEAEVIAVGPGRRTEDGKVVPMSISVGDTVLLPEYGGHTVSLSGEDVTLLREEEILGKFSS</sequence>
<accession>A0A836C8A7</accession>
<dbReference type="PANTHER" id="PTHR10772">
    <property type="entry name" value="10 KDA HEAT SHOCK PROTEIN"/>
    <property type="match status" value="1"/>
</dbReference>
<dbReference type="GO" id="GO:0051087">
    <property type="term" value="F:protein-folding chaperone binding"/>
    <property type="evidence" value="ECO:0007669"/>
    <property type="project" value="TreeGrafter"/>
</dbReference>
<dbReference type="AlphaFoldDB" id="A0A836C8A7"/>
<dbReference type="FunFam" id="2.30.33.40:FF:000002">
    <property type="entry name" value="10 kDa chaperonin, mitochondrial"/>
    <property type="match status" value="1"/>
</dbReference>
<dbReference type="Proteomes" id="UP000664859">
    <property type="component" value="Unassembled WGS sequence"/>
</dbReference>
<comment type="similarity">
    <text evidence="1 3">Belongs to the GroES chaperonin family.</text>
</comment>
<dbReference type="EMBL" id="JAFCMP010000533">
    <property type="protein sequence ID" value="KAG5176770.1"/>
    <property type="molecule type" value="Genomic_DNA"/>
</dbReference>
<dbReference type="GO" id="GO:0005524">
    <property type="term" value="F:ATP binding"/>
    <property type="evidence" value="ECO:0007669"/>
    <property type="project" value="InterPro"/>
</dbReference>
<name>A0A836C8A7_9STRA</name>
<dbReference type="HAMAP" id="MF_00580">
    <property type="entry name" value="CH10"/>
    <property type="match status" value="1"/>
</dbReference>
<dbReference type="SMART" id="SM00883">
    <property type="entry name" value="Cpn10"/>
    <property type="match status" value="1"/>
</dbReference>
<dbReference type="InterPro" id="IPR011032">
    <property type="entry name" value="GroES-like_sf"/>
</dbReference>
<dbReference type="PANTHER" id="PTHR10772:SF0">
    <property type="entry name" value="10 KDA HEAT SHOCK PROTEIN, MITOCHONDRIAL"/>
    <property type="match status" value="1"/>
</dbReference>
<keyword evidence="5" id="KW-1185">Reference proteome</keyword>
<protein>
    <submittedName>
        <fullName evidence="4">10 kDa heat shock protein-like protein, mitochondrial</fullName>
    </submittedName>
</protein>